<proteinExistence type="inferred from homology"/>
<dbReference type="CDD" id="cd06558">
    <property type="entry name" value="crotonase-like"/>
    <property type="match status" value="1"/>
</dbReference>
<dbReference type="Gene3D" id="3.90.226.10">
    <property type="entry name" value="2-enoyl-CoA Hydratase, Chain A, domain 1"/>
    <property type="match status" value="1"/>
</dbReference>
<dbReference type="PANTHER" id="PTHR43459:SF1">
    <property type="entry name" value="EG:BACN32G11.4 PROTEIN"/>
    <property type="match status" value="1"/>
</dbReference>
<evidence type="ECO:0000313" key="4">
    <source>
        <dbReference type="Proteomes" id="UP000242972"/>
    </source>
</evidence>
<dbReference type="InterPro" id="IPR018376">
    <property type="entry name" value="Enoyl-CoA_hyd/isom_CS"/>
</dbReference>
<dbReference type="Gene3D" id="1.10.12.10">
    <property type="entry name" value="Lyase 2-enoyl-coa Hydratase, Chain A, domain 2"/>
    <property type="match status" value="1"/>
</dbReference>
<dbReference type="PANTHER" id="PTHR43459">
    <property type="entry name" value="ENOYL-COA HYDRATASE"/>
    <property type="match status" value="1"/>
</dbReference>
<name>A0A2T2XC44_9FIRM</name>
<evidence type="ECO:0008006" key="5">
    <source>
        <dbReference type="Google" id="ProtNLM"/>
    </source>
</evidence>
<dbReference type="PROSITE" id="PS00166">
    <property type="entry name" value="ENOYL_COA_HYDRATASE"/>
    <property type="match status" value="1"/>
</dbReference>
<protein>
    <recommendedName>
        <fullName evidence="5">2-(1,2-epoxy-1,2-dihydrophenyl)acetyl-CoA isomerase</fullName>
    </recommendedName>
</protein>
<comment type="similarity">
    <text evidence="1 2">Belongs to the enoyl-CoA hydratase/isomerase family.</text>
</comment>
<evidence type="ECO:0000256" key="1">
    <source>
        <dbReference type="ARBA" id="ARBA00005254"/>
    </source>
</evidence>
<dbReference type="Proteomes" id="UP000242972">
    <property type="component" value="Unassembled WGS sequence"/>
</dbReference>
<dbReference type="Pfam" id="PF00378">
    <property type="entry name" value="ECH_1"/>
    <property type="match status" value="1"/>
</dbReference>
<accession>A0A2T2XC44</accession>
<dbReference type="SUPFAM" id="SSF52096">
    <property type="entry name" value="ClpP/crotonase"/>
    <property type="match status" value="1"/>
</dbReference>
<evidence type="ECO:0000313" key="3">
    <source>
        <dbReference type="EMBL" id="PSR32027.1"/>
    </source>
</evidence>
<gene>
    <name evidence="3" type="ORF">C7B46_16095</name>
</gene>
<dbReference type="InterPro" id="IPR014748">
    <property type="entry name" value="Enoyl-CoA_hydra_C"/>
</dbReference>
<dbReference type="InterPro" id="IPR029045">
    <property type="entry name" value="ClpP/crotonase-like_dom_sf"/>
</dbReference>
<evidence type="ECO:0000256" key="2">
    <source>
        <dbReference type="RuleBase" id="RU003707"/>
    </source>
</evidence>
<dbReference type="AlphaFoldDB" id="A0A2T2XC44"/>
<organism evidence="3 4">
    <name type="scientific">Sulfobacillus benefaciens</name>
    <dbReference type="NCBI Taxonomy" id="453960"/>
    <lineage>
        <taxon>Bacteria</taxon>
        <taxon>Bacillati</taxon>
        <taxon>Bacillota</taxon>
        <taxon>Clostridia</taxon>
        <taxon>Eubacteriales</taxon>
        <taxon>Clostridiales Family XVII. Incertae Sedis</taxon>
        <taxon>Sulfobacillus</taxon>
    </lineage>
</organism>
<sequence>MTQKEDEVWIREEAGIQEIILNRPSVLNALNTSMIQRLLDALETAAKNPAIRCVVIASNGKGFCAGQDLKEVSDALSPGAVEEHMAQYYNPLISQLYLCPKPTIASIQGVAAGAGMSLALACDFRVASTEAKFVQAFVNIGLVPDSGSTYFLPRMVGLAKALEWTLLGDMIDAQQAWQLGLITALGAPSDLGPATWGLATRLAQAPSSTIALIKQAIHQSGHNTWEQQLTLEQQLQKLAAGTTDHRQRLDAFLHKERP</sequence>
<reference evidence="3 4" key="1">
    <citation type="journal article" date="2014" name="BMC Genomics">
        <title>Comparison of environmental and isolate Sulfobacillus genomes reveals diverse carbon, sulfur, nitrogen, and hydrogen metabolisms.</title>
        <authorList>
            <person name="Justice N.B."/>
            <person name="Norman A."/>
            <person name="Brown C.T."/>
            <person name="Singh A."/>
            <person name="Thomas B.C."/>
            <person name="Banfield J.F."/>
        </authorList>
    </citation>
    <scope>NUCLEOTIDE SEQUENCE [LARGE SCALE GENOMIC DNA]</scope>
    <source>
        <strain evidence="3">AMDSBA4</strain>
    </source>
</reference>
<dbReference type="InterPro" id="IPR001753">
    <property type="entry name" value="Enoyl-CoA_hydra/iso"/>
</dbReference>
<comment type="caution">
    <text evidence="3">The sequence shown here is derived from an EMBL/GenBank/DDBJ whole genome shotgun (WGS) entry which is preliminary data.</text>
</comment>
<dbReference type="EMBL" id="PXYW01000054">
    <property type="protein sequence ID" value="PSR32027.1"/>
    <property type="molecule type" value="Genomic_DNA"/>
</dbReference>
<dbReference type="GO" id="GO:0003824">
    <property type="term" value="F:catalytic activity"/>
    <property type="evidence" value="ECO:0007669"/>
    <property type="project" value="InterPro"/>
</dbReference>